<accession>A0A0C9YYW4</accession>
<evidence type="ECO:0000313" key="1">
    <source>
        <dbReference type="EMBL" id="KIK13043.1"/>
    </source>
</evidence>
<dbReference type="EMBL" id="KN834025">
    <property type="protein sequence ID" value="KIK13043.1"/>
    <property type="molecule type" value="Genomic_DNA"/>
</dbReference>
<dbReference type="HOGENOM" id="CLU_2543437_0_0_1"/>
<reference evidence="1 2" key="1">
    <citation type="submission" date="2014-04" db="EMBL/GenBank/DDBJ databases">
        <authorList>
            <consortium name="DOE Joint Genome Institute"/>
            <person name="Kuo A."/>
            <person name="Kohler A."/>
            <person name="Costa M.D."/>
            <person name="Nagy L.G."/>
            <person name="Floudas D."/>
            <person name="Copeland A."/>
            <person name="Barry K.W."/>
            <person name="Cichocki N."/>
            <person name="Veneault-Fourrey C."/>
            <person name="LaButti K."/>
            <person name="Lindquist E.A."/>
            <person name="Lipzen A."/>
            <person name="Lundell T."/>
            <person name="Morin E."/>
            <person name="Murat C."/>
            <person name="Sun H."/>
            <person name="Tunlid A."/>
            <person name="Henrissat B."/>
            <person name="Grigoriev I.V."/>
            <person name="Hibbett D.S."/>
            <person name="Martin F."/>
            <person name="Nordberg H.P."/>
            <person name="Cantor M.N."/>
            <person name="Hua S.X."/>
        </authorList>
    </citation>
    <scope>NUCLEOTIDE SEQUENCE [LARGE SCALE GENOMIC DNA]</scope>
    <source>
        <strain evidence="1 2">441</strain>
    </source>
</reference>
<evidence type="ECO:0000313" key="2">
    <source>
        <dbReference type="Proteomes" id="UP000054018"/>
    </source>
</evidence>
<proteinExistence type="predicted"/>
<gene>
    <name evidence="1" type="ORF">PISMIDRAFT_417902</name>
</gene>
<dbReference type="Proteomes" id="UP000054018">
    <property type="component" value="Unassembled WGS sequence"/>
</dbReference>
<sequence>MIGPIKIEERKRKRYSFQKIISKSVRELWRMVTGGQGSIPVASIRRDATVIGCRRYMLAAVLQRNASPSSDTVMVLVGHDTTR</sequence>
<organism evidence="1 2">
    <name type="scientific">Pisolithus microcarpus 441</name>
    <dbReference type="NCBI Taxonomy" id="765257"/>
    <lineage>
        <taxon>Eukaryota</taxon>
        <taxon>Fungi</taxon>
        <taxon>Dikarya</taxon>
        <taxon>Basidiomycota</taxon>
        <taxon>Agaricomycotina</taxon>
        <taxon>Agaricomycetes</taxon>
        <taxon>Agaricomycetidae</taxon>
        <taxon>Boletales</taxon>
        <taxon>Sclerodermatineae</taxon>
        <taxon>Pisolithaceae</taxon>
        <taxon>Pisolithus</taxon>
    </lineage>
</organism>
<dbReference type="AlphaFoldDB" id="A0A0C9YYW4"/>
<name>A0A0C9YYW4_9AGAM</name>
<protein>
    <submittedName>
        <fullName evidence="1">Uncharacterized protein</fullName>
    </submittedName>
</protein>
<keyword evidence="2" id="KW-1185">Reference proteome</keyword>
<reference evidence="2" key="2">
    <citation type="submission" date="2015-01" db="EMBL/GenBank/DDBJ databases">
        <title>Evolutionary Origins and Diversification of the Mycorrhizal Mutualists.</title>
        <authorList>
            <consortium name="DOE Joint Genome Institute"/>
            <consortium name="Mycorrhizal Genomics Consortium"/>
            <person name="Kohler A."/>
            <person name="Kuo A."/>
            <person name="Nagy L.G."/>
            <person name="Floudas D."/>
            <person name="Copeland A."/>
            <person name="Barry K.W."/>
            <person name="Cichocki N."/>
            <person name="Veneault-Fourrey C."/>
            <person name="LaButti K."/>
            <person name="Lindquist E.A."/>
            <person name="Lipzen A."/>
            <person name="Lundell T."/>
            <person name="Morin E."/>
            <person name="Murat C."/>
            <person name="Riley R."/>
            <person name="Ohm R."/>
            <person name="Sun H."/>
            <person name="Tunlid A."/>
            <person name="Henrissat B."/>
            <person name="Grigoriev I.V."/>
            <person name="Hibbett D.S."/>
            <person name="Martin F."/>
        </authorList>
    </citation>
    <scope>NUCLEOTIDE SEQUENCE [LARGE SCALE GENOMIC DNA]</scope>
    <source>
        <strain evidence="2">441</strain>
    </source>
</reference>